<keyword evidence="2" id="KW-1185">Reference proteome</keyword>
<comment type="caution">
    <text evidence="1">The sequence shown here is derived from an EMBL/GenBank/DDBJ whole genome shotgun (WGS) entry which is preliminary data.</text>
</comment>
<evidence type="ECO:0000313" key="2">
    <source>
        <dbReference type="Proteomes" id="UP001281147"/>
    </source>
</evidence>
<sequence>MFRSGASRSILRTLNTATFKTTSSPGRQQIRSQLCTASYRPLAKPLAPKTLSLVRWQSSVDKIDTKREEKIQEKTLKPTPETVTSTSTVSPAIGTPDQQPDPGSDPEPQMMSGIYGDLQTIRDTFSLEEVPKRAYYMGMAGVIPYAATAMSTVYCAWEINHAANTGSGFLMSERSAEAILHIIEPIQVGYGAVILSFLGAIHWGLEWAKFGGEKGYPRYFIGVASTAVAWPTIFLPVEYALITQFLAFNFLYYTDTRAQTRGWAPQWYGVYRFVLTFIVGASIVASLIGRGQIADRVGSSHNMGDRIKAFREGGPDQVEEEESARRRFLAEEEDEDEDEEGGDDDEE</sequence>
<proteinExistence type="predicted"/>
<evidence type="ECO:0000313" key="1">
    <source>
        <dbReference type="EMBL" id="KAK3707904.1"/>
    </source>
</evidence>
<dbReference type="Proteomes" id="UP001281147">
    <property type="component" value="Unassembled WGS sequence"/>
</dbReference>
<organism evidence="1 2">
    <name type="scientific">Vermiconidia calcicola</name>
    <dbReference type="NCBI Taxonomy" id="1690605"/>
    <lineage>
        <taxon>Eukaryota</taxon>
        <taxon>Fungi</taxon>
        <taxon>Dikarya</taxon>
        <taxon>Ascomycota</taxon>
        <taxon>Pezizomycotina</taxon>
        <taxon>Dothideomycetes</taxon>
        <taxon>Dothideomycetidae</taxon>
        <taxon>Mycosphaerellales</taxon>
        <taxon>Extremaceae</taxon>
        <taxon>Vermiconidia</taxon>
    </lineage>
</organism>
<gene>
    <name evidence="1" type="ORF">LTR37_011756</name>
</gene>
<name>A0ACC3N1B0_9PEZI</name>
<accession>A0ACC3N1B0</accession>
<reference evidence="1" key="1">
    <citation type="submission" date="2023-07" db="EMBL/GenBank/DDBJ databases">
        <title>Black Yeasts Isolated from many extreme environments.</title>
        <authorList>
            <person name="Coleine C."/>
            <person name="Stajich J.E."/>
            <person name="Selbmann L."/>
        </authorList>
    </citation>
    <scope>NUCLEOTIDE SEQUENCE</scope>
    <source>
        <strain evidence="1">CCFEE 5714</strain>
    </source>
</reference>
<protein>
    <submittedName>
        <fullName evidence="1">Uncharacterized protein</fullName>
    </submittedName>
</protein>
<dbReference type="EMBL" id="JAUTXU010000105">
    <property type="protein sequence ID" value="KAK3707904.1"/>
    <property type="molecule type" value="Genomic_DNA"/>
</dbReference>